<proteinExistence type="predicted"/>
<evidence type="ECO:0000313" key="2">
    <source>
        <dbReference type="Proteomes" id="UP001430193"/>
    </source>
</evidence>
<dbReference type="Proteomes" id="UP001430193">
    <property type="component" value="Unassembled WGS sequence"/>
</dbReference>
<dbReference type="EMBL" id="JADIKF010000040">
    <property type="protein sequence ID" value="MBM7131575.1"/>
    <property type="molecule type" value="Genomic_DNA"/>
</dbReference>
<sequence>MIPAHIARVITLELPIRTGAGLNDRLHWAARAAKVKLQRQQVGLVVKSKRPLPFPAVITLTRLSPGTLDDDNLLGALKAIRDGVADAFQLPDNHCGLTWCYGQEKYKRGAYAVRIEIEEAREVA</sequence>
<comment type="caution">
    <text evidence="1">The sequence shown here is derived from an EMBL/GenBank/DDBJ whole genome shotgun (WGS) entry which is preliminary data.</text>
</comment>
<organism evidence="1 2">
    <name type="scientific">Dyella mobilis</name>
    <dbReference type="NCBI Taxonomy" id="1849582"/>
    <lineage>
        <taxon>Bacteria</taxon>
        <taxon>Pseudomonadati</taxon>
        <taxon>Pseudomonadota</taxon>
        <taxon>Gammaproteobacteria</taxon>
        <taxon>Lysobacterales</taxon>
        <taxon>Rhodanobacteraceae</taxon>
        <taxon>Dyella</taxon>
    </lineage>
</organism>
<reference evidence="1" key="1">
    <citation type="submission" date="2020-10" db="EMBL/GenBank/DDBJ databases">
        <title>Phylogeny of dyella-like bacteria.</title>
        <authorList>
            <person name="Fu J."/>
        </authorList>
    </citation>
    <scope>NUCLEOTIDE SEQUENCE</scope>
    <source>
        <strain evidence="1">DHON07</strain>
    </source>
</reference>
<evidence type="ECO:0000313" key="1">
    <source>
        <dbReference type="EMBL" id="MBM7131575.1"/>
    </source>
</evidence>
<gene>
    <name evidence="1" type="ORF">ISS99_18795</name>
</gene>
<name>A0ABS2KKW8_9GAMM</name>
<protein>
    <submittedName>
        <fullName evidence="1">Uncharacterized protein</fullName>
    </submittedName>
</protein>
<dbReference type="RefSeq" id="WP_204633134.1">
    <property type="nucleotide sequence ID" value="NZ_BSOC01000001.1"/>
</dbReference>
<keyword evidence="2" id="KW-1185">Reference proteome</keyword>
<accession>A0ABS2KKW8</accession>